<dbReference type="SUPFAM" id="SSF52151">
    <property type="entry name" value="FabD/lysophospholipase-like"/>
    <property type="match status" value="1"/>
</dbReference>
<dbReference type="Gene3D" id="3.40.1090.10">
    <property type="entry name" value="Cytosolic phospholipase A2 catalytic domain"/>
    <property type="match status" value="1"/>
</dbReference>
<organism evidence="3 4">
    <name type="scientific">Fulvimonas yonginensis</name>
    <dbReference type="NCBI Taxonomy" id="1495200"/>
    <lineage>
        <taxon>Bacteria</taxon>
        <taxon>Pseudomonadati</taxon>
        <taxon>Pseudomonadota</taxon>
        <taxon>Gammaproteobacteria</taxon>
        <taxon>Lysobacterales</taxon>
        <taxon>Rhodanobacteraceae</taxon>
        <taxon>Fulvimonas</taxon>
    </lineage>
</organism>
<sequence length="1051" mass="115210">MLYPFLLALAGHTAICLLSAGVCAVAAASLLHFISGTEATAAPPLSNPHGGPVTEQPNNTVLAQALVIVYLVAMAAVLCALGLWGGRHGPQGVALMATISGCYFAIWSLWLVSAFGGRTRRTKGGLDQATLRHPFARFVLATIAAATLAGPLLVGLQTWTSRWYHNGLWNIITFGPTCVLAGVMLTGIVHVGLAGPALTDLQREIWARVAGKAAAVIVGSATILLLVLYLPRGMARVAGVTVNWVSVGTWVLTTGMGVFAAYSKKSSSPKSRFIAVRLLARAAPAVFLVGLIVAISWATMTSLNVLAGSCTEHCLAFPDLRTLEDLAIGRGRLATVLAFDGALAVWALFGIAIDVNEFSMNAFYRNRLVRCYLGASNDRRKPEPTTNFDPDDDMLLARVAEGPRDRDGARPLYPLICATLNLVDTKQLDWQDRKAASFVFTPGYCGYVPPPSHSAATPIGDRSVPQPPCPPEEGHAGNAFLSQTLMLGSALAISGAAVSPNMGYHSSPAVTLLLTLFDARLGWWLPNPVARDRAVRKKAPQITFYGEWLVREMLGRTREEGDYLYLSDGGHFENLGIYELVRRRCGFILCVDGSADPDRCFADLGNAIQKCRTDFGCIIDIDVSDLRCGPDGLSRRHCAIGRIEYERGKPGGVLFYIKPSLTGNESADIAYYARTHPSFPHESTADQYFDEAQFESYRRLGRDIAAGAFRQVIERVTSESRAVARPMQGFGLARSDLRDSLLRELQYHWVAPLKGMDAHFSRHAHAMASLFAKLRREPSLSALDAHLYPAWDDMMRTVPARTAWPLTTLPNDKDFRACFYFCQELVQLMESVYHDLDLEHAWDHPDNRGWLNAFRQWSWSPMFRIAWAAGSAMYGKPFVSFCELRLGLPALEKREFTETEHHLVAPGASWSERCNALLEGRKINPLEHGILLAPALAPAVGNARVVRELFLLRLRWSSITVRSACPLGNTTVGLAVIADSVLCTLRIQDHVRRMGLAGVFMWHIARSSPNLAGVNIREGDYGQAGFYTREQAEMYTRRLKAMLEHARSVAC</sequence>
<feature type="transmembrane region" description="Helical" evidence="1">
    <location>
        <begin position="333"/>
        <end position="353"/>
    </location>
</feature>
<feature type="transmembrane region" description="Helical" evidence="1">
    <location>
        <begin position="274"/>
        <end position="298"/>
    </location>
</feature>
<evidence type="ECO:0000313" key="3">
    <source>
        <dbReference type="EMBL" id="MEI7036419.1"/>
    </source>
</evidence>
<evidence type="ECO:0000256" key="1">
    <source>
        <dbReference type="SAM" id="Phobius"/>
    </source>
</evidence>
<name>A0ABU8JA47_9GAMM</name>
<dbReference type="PANTHER" id="PTHR10728:SF40">
    <property type="entry name" value="PATATIN FAMILY PROTEIN"/>
    <property type="match status" value="1"/>
</dbReference>
<feature type="transmembrane region" description="Helical" evidence="1">
    <location>
        <begin position="65"/>
        <end position="86"/>
    </location>
</feature>
<feature type="transmembrane region" description="Helical" evidence="1">
    <location>
        <begin position="135"/>
        <end position="156"/>
    </location>
</feature>
<keyword evidence="1" id="KW-0812">Transmembrane</keyword>
<keyword evidence="2" id="KW-0732">Signal</keyword>
<evidence type="ECO:0000256" key="2">
    <source>
        <dbReference type="SAM" id="SignalP"/>
    </source>
</evidence>
<dbReference type="InterPro" id="IPR016035">
    <property type="entry name" value="Acyl_Trfase/lysoPLipase"/>
</dbReference>
<dbReference type="PANTHER" id="PTHR10728">
    <property type="entry name" value="CYTOSOLIC PHOSPHOLIPASE A2"/>
    <property type="match status" value="1"/>
</dbReference>
<feature type="transmembrane region" description="Helical" evidence="1">
    <location>
        <begin position="205"/>
        <end position="230"/>
    </location>
</feature>
<feature type="transmembrane region" description="Helical" evidence="1">
    <location>
        <begin position="242"/>
        <end position="262"/>
    </location>
</feature>
<feature type="transmembrane region" description="Helical" evidence="1">
    <location>
        <begin position="168"/>
        <end position="193"/>
    </location>
</feature>
<proteinExistence type="predicted"/>
<comment type="caution">
    <text evidence="3">The sequence shown here is derived from an EMBL/GenBank/DDBJ whole genome shotgun (WGS) entry which is preliminary data.</text>
</comment>
<feature type="transmembrane region" description="Helical" evidence="1">
    <location>
        <begin position="93"/>
        <end position="115"/>
    </location>
</feature>
<dbReference type="EMBL" id="JBBBNY010000003">
    <property type="protein sequence ID" value="MEI7036419.1"/>
    <property type="molecule type" value="Genomic_DNA"/>
</dbReference>
<feature type="signal peptide" evidence="2">
    <location>
        <begin position="1"/>
        <end position="41"/>
    </location>
</feature>
<keyword evidence="1" id="KW-0472">Membrane</keyword>
<evidence type="ECO:0000313" key="4">
    <source>
        <dbReference type="Proteomes" id="UP001381174"/>
    </source>
</evidence>
<dbReference type="Proteomes" id="UP001381174">
    <property type="component" value="Unassembled WGS sequence"/>
</dbReference>
<keyword evidence="1" id="KW-1133">Transmembrane helix</keyword>
<keyword evidence="4" id="KW-1185">Reference proteome</keyword>
<feature type="chain" id="PRO_5046867141" evidence="2">
    <location>
        <begin position="42"/>
        <end position="1051"/>
    </location>
</feature>
<dbReference type="RefSeq" id="WP_336807036.1">
    <property type="nucleotide sequence ID" value="NZ_JBBBNY010000003.1"/>
</dbReference>
<gene>
    <name evidence="3" type="ORF">WAT24_06580</name>
</gene>
<reference evidence="3 4" key="1">
    <citation type="journal article" date="2014" name="Int. J. Syst. Evol. Microbiol.">
        <title>Fulvimonas yonginensis sp. nov., isolated from greenhouse soil, and emended description of the genus Fulvimonas.</title>
        <authorList>
            <person name="Ahn J.H."/>
            <person name="Kim S.J."/>
            <person name="Weon H.Y."/>
            <person name="Hong S.B."/>
            <person name="Seok S.J."/>
            <person name="Kwon S.W."/>
        </authorList>
    </citation>
    <scope>NUCLEOTIDE SEQUENCE [LARGE SCALE GENOMIC DNA]</scope>
    <source>
        <strain evidence="3 4">KACC 16952</strain>
    </source>
</reference>
<accession>A0ABU8JA47</accession>
<protein>
    <submittedName>
        <fullName evidence="3">Uncharacterized protein</fullName>
    </submittedName>
</protein>